<dbReference type="RefSeq" id="WP_134383478.1">
    <property type="nucleotide sequence ID" value="NZ_BMWW01000009.1"/>
</dbReference>
<protein>
    <submittedName>
        <fullName evidence="4">Uncharacterized protein</fullName>
    </submittedName>
</protein>
<dbReference type="AlphaFoldDB" id="A0A4V1ATD0"/>
<evidence type="ECO:0000256" key="2">
    <source>
        <dbReference type="SAM" id="Phobius"/>
    </source>
</evidence>
<keyword evidence="2" id="KW-0812">Transmembrane</keyword>
<name>A0A4V1ATD0_9BURK</name>
<evidence type="ECO:0000256" key="1">
    <source>
        <dbReference type="SAM" id="MobiDB-lite"/>
    </source>
</evidence>
<feature type="chain" id="PRO_5043646871" evidence="3">
    <location>
        <begin position="24"/>
        <end position="374"/>
    </location>
</feature>
<reference evidence="5 6" key="2">
    <citation type="submission" date="2019-03" db="EMBL/GenBank/DDBJ databases">
        <title>Draft Genome Sequences of Six Type Strains of the Genus Massilia.</title>
        <authorList>
            <person name="Miess H."/>
            <person name="Frediansyhah A."/>
            <person name="Gross H."/>
        </authorList>
    </citation>
    <scope>NUCLEOTIDE SEQUENCE [LARGE SCALE GENOMIC DNA]</scope>
    <source>
        <strain evidence="5 6">DSM 17505</strain>
    </source>
</reference>
<dbReference type="Proteomes" id="UP000294359">
    <property type="component" value="Chromosome"/>
</dbReference>
<dbReference type="Proteomes" id="UP000619512">
    <property type="component" value="Unassembled WGS sequence"/>
</dbReference>
<reference evidence="4" key="3">
    <citation type="submission" date="2022-12" db="EMBL/GenBank/DDBJ databases">
        <authorList>
            <person name="Sun Q."/>
            <person name="Kim S."/>
        </authorList>
    </citation>
    <scope>NUCLEOTIDE SEQUENCE</scope>
    <source>
        <strain evidence="4">KCTC 12344</strain>
    </source>
</reference>
<dbReference type="OrthoDB" id="478431at2"/>
<evidence type="ECO:0000313" key="7">
    <source>
        <dbReference type="Proteomes" id="UP000619512"/>
    </source>
</evidence>
<gene>
    <name evidence="5" type="ORF">E1742_02935</name>
    <name evidence="4" type="ORF">GCM10007388_42940</name>
</gene>
<evidence type="ECO:0000256" key="3">
    <source>
        <dbReference type="SAM" id="SignalP"/>
    </source>
</evidence>
<evidence type="ECO:0000313" key="4">
    <source>
        <dbReference type="EMBL" id="GGZ04778.1"/>
    </source>
</evidence>
<dbReference type="EMBL" id="CP038026">
    <property type="protein sequence ID" value="QBQ35238.1"/>
    <property type="molecule type" value="Genomic_DNA"/>
</dbReference>
<dbReference type="EMBL" id="BMWW01000009">
    <property type="protein sequence ID" value="GGZ04778.1"/>
    <property type="molecule type" value="Genomic_DNA"/>
</dbReference>
<evidence type="ECO:0000313" key="6">
    <source>
        <dbReference type="Proteomes" id="UP000294359"/>
    </source>
</evidence>
<accession>A0A4V1ATD0</accession>
<reference evidence="4" key="1">
    <citation type="journal article" date="2014" name="Int. J. Syst. Evol. Microbiol.">
        <title>Complete genome sequence of Corynebacterium casei LMG S-19264T (=DSM 44701T), isolated from a smear-ripened cheese.</title>
        <authorList>
            <consortium name="US DOE Joint Genome Institute (JGI-PGF)"/>
            <person name="Walter F."/>
            <person name="Albersmeier A."/>
            <person name="Kalinowski J."/>
            <person name="Ruckert C."/>
        </authorList>
    </citation>
    <scope>NUCLEOTIDE SEQUENCE</scope>
    <source>
        <strain evidence="4">KCTC 12344</strain>
    </source>
</reference>
<keyword evidence="2" id="KW-1133">Transmembrane helix</keyword>
<feature type="compositionally biased region" description="Pro residues" evidence="1">
    <location>
        <begin position="31"/>
        <end position="45"/>
    </location>
</feature>
<proteinExistence type="predicted"/>
<organism evidence="4 7">
    <name type="scientific">Pseudoduganella plicata</name>
    <dbReference type="NCBI Taxonomy" id="321984"/>
    <lineage>
        <taxon>Bacteria</taxon>
        <taxon>Pseudomonadati</taxon>
        <taxon>Pseudomonadota</taxon>
        <taxon>Betaproteobacteria</taxon>
        <taxon>Burkholderiales</taxon>
        <taxon>Oxalobacteraceae</taxon>
        <taxon>Telluria group</taxon>
        <taxon>Pseudoduganella</taxon>
    </lineage>
</organism>
<feature type="region of interest" description="Disordered" evidence="1">
    <location>
        <begin position="27"/>
        <end position="54"/>
    </location>
</feature>
<feature type="transmembrane region" description="Helical" evidence="2">
    <location>
        <begin position="268"/>
        <end position="289"/>
    </location>
</feature>
<feature type="transmembrane region" description="Helical" evidence="2">
    <location>
        <begin position="194"/>
        <end position="215"/>
    </location>
</feature>
<keyword evidence="6" id="KW-1185">Reference proteome</keyword>
<sequence length="374" mass="39956">MTGRIAVWASVLLFWLLARDIAAQPGAPAAPTAPAPAAAPAPAPASPGATPAQGAMACPTPQQYGAVTVTRVSAYVPNSAGPPVREVSLRDGIVVTVNDLAPLLAREQCSPRQKRIVLFLDGRPLADIRPYPPSNPVANTLNFVLNRTETSRDVWTHLLGKPSFRPRDLAVSVGIEDEYPVASQQTIPMRVIPMGWFALWTSLFSLLAVTFIVLARRSDVLRDPGPPPGPGRRKPYSLARTQGAVWFGLILASYLFIGMITGDYATTITPTVLALMGISAGTVIGSSLIDRPPGTAQVADPSVSKGWLADILSDQYGVSFHRFQMASWTLVLGIVFIQQVYRELAMPDFDATLLGLMGISAGTYLGLKTTSEVK</sequence>
<feature type="signal peptide" evidence="3">
    <location>
        <begin position="1"/>
        <end position="23"/>
    </location>
</feature>
<keyword evidence="3" id="KW-0732">Signal</keyword>
<feature type="transmembrane region" description="Helical" evidence="2">
    <location>
        <begin position="243"/>
        <end position="262"/>
    </location>
</feature>
<evidence type="ECO:0000313" key="5">
    <source>
        <dbReference type="EMBL" id="QBQ35238.1"/>
    </source>
</evidence>
<keyword evidence="2" id="KW-0472">Membrane</keyword>